<dbReference type="RefSeq" id="WP_155316868.1">
    <property type="nucleotide sequence ID" value="NZ_AP021874.1"/>
</dbReference>
<dbReference type="Proteomes" id="UP000427906">
    <property type="component" value="Chromosome"/>
</dbReference>
<gene>
    <name evidence="1" type="ORF">DSCA_26770</name>
</gene>
<name>A0A5K7YVQ3_9BACT</name>
<evidence type="ECO:0000313" key="2">
    <source>
        <dbReference type="Proteomes" id="UP000427906"/>
    </source>
</evidence>
<proteinExistence type="predicted"/>
<dbReference type="EMBL" id="AP021874">
    <property type="protein sequence ID" value="BBO68747.1"/>
    <property type="molecule type" value="Genomic_DNA"/>
</dbReference>
<keyword evidence="2" id="KW-1185">Reference proteome</keyword>
<dbReference type="AlphaFoldDB" id="A0A5K7YVQ3"/>
<protein>
    <submittedName>
        <fullName evidence="1">Uncharacterized protein</fullName>
    </submittedName>
</protein>
<reference evidence="1 2" key="1">
    <citation type="submission" date="2019-11" db="EMBL/GenBank/DDBJ databases">
        <title>Comparative genomics of hydrocarbon-degrading Desulfosarcina strains.</title>
        <authorList>
            <person name="Watanabe M."/>
            <person name="Kojima H."/>
            <person name="Fukui M."/>
        </authorList>
    </citation>
    <scope>NUCLEOTIDE SEQUENCE [LARGE SCALE GENOMIC DNA]</scope>
    <source>
        <strain evidence="1 2">PL12</strain>
    </source>
</reference>
<sequence>MVFRRGQKVEIFQRSQDESWEAYMDRFIGLHGIITDPDTAINDPDALVEVSLEGKGTHRLPQDCLRPIDG</sequence>
<evidence type="ECO:0000313" key="1">
    <source>
        <dbReference type="EMBL" id="BBO68747.1"/>
    </source>
</evidence>
<dbReference type="KEGG" id="dalk:DSCA_26770"/>
<dbReference type="OrthoDB" id="5421527at2"/>
<accession>A0A5K7YVQ3</accession>
<organism evidence="1 2">
    <name type="scientific">Desulfosarcina alkanivorans</name>
    <dbReference type="NCBI Taxonomy" id="571177"/>
    <lineage>
        <taxon>Bacteria</taxon>
        <taxon>Pseudomonadati</taxon>
        <taxon>Thermodesulfobacteriota</taxon>
        <taxon>Desulfobacteria</taxon>
        <taxon>Desulfobacterales</taxon>
        <taxon>Desulfosarcinaceae</taxon>
        <taxon>Desulfosarcina</taxon>
    </lineage>
</organism>